<evidence type="ECO:0000313" key="5">
    <source>
        <dbReference type="Proteomes" id="UP001597337"/>
    </source>
</evidence>
<evidence type="ECO:0000259" key="3">
    <source>
        <dbReference type="Pfam" id="PF00881"/>
    </source>
</evidence>
<accession>A0ABW4YBU6</accession>
<evidence type="ECO:0000256" key="1">
    <source>
        <dbReference type="ARBA" id="ARBA00007118"/>
    </source>
</evidence>
<keyword evidence="5" id="KW-1185">Reference proteome</keyword>
<protein>
    <submittedName>
        <fullName evidence="4">Nitroreductase family protein</fullName>
    </submittedName>
</protein>
<comment type="caution">
    <text evidence="4">The sequence shown here is derived from an EMBL/GenBank/DDBJ whole genome shotgun (WGS) entry which is preliminary data.</text>
</comment>
<comment type="similarity">
    <text evidence="1">Belongs to the nitroreductase family.</text>
</comment>
<dbReference type="SUPFAM" id="SSF55469">
    <property type="entry name" value="FMN-dependent nitroreductase-like"/>
    <property type="match status" value="1"/>
</dbReference>
<name>A0ABW4YBU6_9GAMM</name>
<reference evidence="5" key="1">
    <citation type="journal article" date="2019" name="Int. J. Syst. Evol. Microbiol.">
        <title>The Global Catalogue of Microorganisms (GCM) 10K type strain sequencing project: providing services to taxonomists for standard genome sequencing and annotation.</title>
        <authorList>
            <consortium name="The Broad Institute Genomics Platform"/>
            <consortium name="The Broad Institute Genome Sequencing Center for Infectious Disease"/>
            <person name="Wu L."/>
            <person name="Ma J."/>
        </authorList>
    </citation>
    <scope>NUCLEOTIDE SEQUENCE [LARGE SCALE GENOMIC DNA]</scope>
    <source>
        <strain evidence="5">KACC 12597</strain>
    </source>
</reference>
<proteinExistence type="inferred from homology"/>
<gene>
    <name evidence="4" type="ORF">ACFSJC_15000</name>
</gene>
<feature type="domain" description="Nitroreductase" evidence="3">
    <location>
        <begin position="99"/>
        <end position="148"/>
    </location>
</feature>
<keyword evidence="2" id="KW-0560">Oxidoreductase</keyword>
<evidence type="ECO:0000256" key="2">
    <source>
        <dbReference type="ARBA" id="ARBA00023002"/>
    </source>
</evidence>
<dbReference type="RefSeq" id="WP_386027853.1">
    <property type="nucleotide sequence ID" value="NZ_JBHUHX010000043.1"/>
</dbReference>
<feature type="domain" description="Nitroreductase" evidence="3">
    <location>
        <begin position="155"/>
        <end position="241"/>
    </location>
</feature>
<dbReference type="InterPro" id="IPR029479">
    <property type="entry name" value="Nitroreductase"/>
</dbReference>
<dbReference type="EMBL" id="JBHUHX010000043">
    <property type="protein sequence ID" value="MFD2113156.1"/>
    <property type="molecule type" value="Genomic_DNA"/>
</dbReference>
<dbReference type="PANTHER" id="PTHR43673:SF10">
    <property type="entry name" value="NADH DEHYDROGENASE_NAD(P)H NITROREDUCTASE XCC3605-RELATED"/>
    <property type="match status" value="1"/>
</dbReference>
<organism evidence="4 5">
    <name type="scientific">Thiorhodococcus fuscus</name>
    <dbReference type="NCBI Taxonomy" id="527200"/>
    <lineage>
        <taxon>Bacteria</taxon>
        <taxon>Pseudomonadati</taxon>
        <taxon>Pseudomonadota</taxon>
        <taxon>Gammaproteobacteria</taxon>
        <taxon>Chromatiales</taxon>
        <taxon>Chromatiaceae</taxon>
        <taxon>Thiorhodococcus</taxon>
    </lineage>
</organism>
<dbReference type="InterPro" id="IPR000415">
    <property type="entry name" value="Nitroreductase-like"/>
</dbReference>
<dbReference type="Proteomes" id="UP001597337">
    <property type="component" value="Unassembled WGS sequence"/>
</dbReference>
<dbReference type="PANTHER" id="PTHR43673">
    <property type="entry name" value="NAD(P)H NITROREDUCTASE YDGI-RELATED"/>
    <property type="match status" value="1"/>
</dbReference>
<evidence type="ECO:0000313" key="4">
    <source>
        <dbReference type="EMBL" id="MFD2113156.1"/>
    </source>
</evidence>
<sequence>MPDRRWNFGHDKITDLLKLCEKFIEKHGTDNETLQCAIGVLRTYLKEHESSGVKVPDAISSKISLLTAKIPGESVAQKRLSKDEYFSLADSKFPEFTQSRSSIRNYTSEKIPTSKIMDAIEIAQSAPSACNRQPIRVYVLQDRQQIDQALTCQNGNRGFGHLADTLIVITYSISSYRGAQERHFGWIDCGIFSMNLMLALHHLKIACCPLNAGMSTKKQNLVREICGIPTSEAVCLFLSCGNLPNNVDIARSTRKRVEDIVKVL</sequence>
<dbReference type="Pfam" id="PF00881">
    <property type="entry name" value="Nitroreductase"/>
    <property type="match status" value="2"/>
</dbReference>
<dbReference type="Gene3D" id="3.40.109.10">
    <property type="entry name" value="NADH Oxidase"/>
    <property type="match status" value="1"/>
</dbReference>